<dbReference type="PANTHER" id="PTHR33992:SF1">
    <property type="entry name" value="RIBONUCLEASE P PROTEIN COMPONENT"/>
    <property type="match status" value="1"/>
</dbReference>
<dbReference type="AlphaFoldDB" id="E3IZX8"/>
<dbReference type="GO" id="GO:0030677">
    <property type="term" value="C:ribonuclease P complex"/>
    <property type="evidence" value="ECO:0007669"/>
    <property type="project" value="TreeGrafter"/>
</dbReference>
<dbReference type="GO" id="GO:0004526">
    <property type="term" value="F:ribonuclease P activity"/>
    <property type="evidence" value="ECO:0007669"/>
    <property type="project" value="UniProtKB-UniRule"/>
</dbReference>
<keyword evidence="5 7" id="KW-0378">Hydrolase</keyword>
<keyword evidence="3 7" id="KW-0540">Nuclease</keyword>
<dbReference type="EMBL" id="CP002299">
    <property type="protein sequence ID" value="ADP85170.1"/>
    <property type="molecule type" value="Genomic_DNA"/>
</dbReference>
<reference evidence="10 11" key="1">
    <citation type="submission" date="2010-10" db="EMBL/GenBank/DDBJ databases">
        <title>Complete sequence of Frankia sp. EuI1c.</title>
        <authorList>
            <consortium name="US DOE Joint Genome Institute"/>
            <person name="Lucas S."/>
            <person name="Copeland A."/>
            <person name="Lapidus A."/>
            <person name="Cheng J.-F."/>
            <person name="Bruce D."/>
            <person name="Goodwin L."/>
            <person name="Pitluck S."/>
            <person name="Chertkov O."/>
            <person name="Detter J.C."/>
            <person name="Han C."/>
            <person name="Tapia R."/>
            <person name="Land M."/>
            <person name="Hauser L."/>
            <person name="Jeffries C."/>
            <person name="Kyrpides N."/>
            <person name="Ivanova N."/>
            <person name="Mikhailova N."/>
            <person name="Beauchemin N."/>
            <person name="Sen A."/>
            <person name="Sur S.A."/>
            <person name="Gtari M."/>
            <person name="Wall L."/>
            <person name="Tisa L."/>
            <person name="Woyke T."/>
        </authorList>
    </citation>
    <scope>NUCLEOTIDE SEQUENCE [LARGE SCALE GENOMIC DNA]</scope>
    <source>
        <strain evidence="11">DSM 45817 / CECT 9037 / EuI1c</strain>
    </source>
</reference>
<dbReference type="FunCoup" id="E3IZX8">
    <property type="interactions" value="2"/>
</dbReference>
<evidence type="ECO:0000256" key="3">
    <source>
        <dbReference type="ARBA" id="ARBA00022722"/>
    </source>
</evidence>
<dbReference type="InterPro" id="IPR020539">
    <property type="entry name" value="RNase_P_CS"/>
</dbReference>
<dbReference type="InParanoid" id="E3IZX8"/>
<evidence type="ECO:0000313" key="11">
    <source>
        <dbReference type="Proteomes" id="UP000002484"/>
    </source>
</evidence>
<dbReference type="PANTHER" id="PTHR33992">
    <property type="entry name" value="RIBONUCLEASE P PROTEIN COMPONENT"/>
    <property type="match status" value="1"/>
</dbReference>
<dbReference type="InterPro" id="IPR020568">
    <property type="entry name" value="Ribosomal_Su5_D2-typ_SF"/>
</dbReference>
<dbReference type="HAMAP" id="MF_00227">
    <property type="entry name" value="RNase_P"/>
    <property type="match status" value="1"/>
</dbReference>
<evidence type="ECO:0000256" key="4">
    <source>
        <dbReference type="ARBA" id="ARBA00022759"/>
    </source>
</evidence>
<dbReference type="KEGG" id="fri:FraEuI1c_7206"/>
<dbReference type="InterPro" id="IPR014721">
    <property type="entry name" value="Ribsml_uS5_D2-typ_fold_subgr"/>
</dbReference>
<comment type="similarity">
    <text evidence="7">Belongs to the RnpA family.</text>
</comment>
<name>E3IZX8_PSEI1</name>
<evidence type="ECO:0000313" key="10">
    <source>
        <dbReference type="EMBL" id="ADP85170.1"/>
    </source>
</evidence>
<keyword evidence="6 7" id="KW-0694">RNA-binding</keyword>
<keyword evidence="2 7" id="KW-0819">tRNA processing</keyword>
<dbReference type="NCBIfam" id="TIGR00188">
    <property type="entry name" value="rnpA"/>
    <property type="match status" value="1"/>
</dbReference>
<dbReference type="Gene3D" id="3.30.230.10">
    <property type="match status" value="1"/>
</dbReference>
<dbReference type="STRING" id="298654.FraEuI1c_7206"/>
<sequence length="131" mass="14078">MLPARSRVASRAEHAQVGRGGRRFSCHPLVVHALRTDDSGPARAGFVVSRKVGAAVTRNQVRRRLREQTRSRLASVPAGTLLVIRALPAAAEASSAELGLALDRGFAAVRSARARSSPDRADPGRSHRSRR</sequence>
<dbReference type="GO" id="GO:0042781">
    <property type="term" value="F:3'-tRNA processing endoribonuclease activity"/>
    <property type="evidence" value="ECO:0007669"/>
    <property type="project" value="TreeGrafter"/>
</dbReference>
<proteinExistence type="inferred from homology"/>
<organism evidence="10 11">
    <name type="scientific">Pseudofrankia inefficax (strain DSM 45817 / CECT 9037 / DDB 130130 / EuI1c)</name>
    <name type="common">Frankia inefficax</name>
    <dbReference type="NCBI Taxonomy" id="298654"/>
    <lineage>
        <taxon>Bacteria</taxon>
        <taxon>Bacillati</taxon>
        <taxon>Actinomycetota</taxon>
        <taxon>Actinomycetes</taxon>
        <taxon>Frankiales</taxon>
        <taxon>Frankiaceae</taxon>
        <taxon>Pseudofrankia</taxon>
    </lineage>
</organism>
<dbReference type="PROSITE" id="PS00648">
    <property type="entry name" value="RIBONUCLEASE_P"/>
    <property type="match status" value="1"/>
</dbReference>
<evidence type="ECO:0000256" key="2">
    <source>
        <dbReference type="ARBA" id="ARBA00022694"/>
    </source>
</evidence>
<dbReference type="Proteomes" id="UP000002484">
    <property type="component" value="Chromosome"/>
</dbReference>
<comment type="subunit">
    <text evidence="7">Consists of a catalytic RNA component (M1 or rnpB) and a protein subunit.</text>
</comment>
<dbReference type="SUPFAM" id="SSF54211">
    <property type="entry name" value="Ribosomal protein S5 domain 2-like"/>
    <property type="match status" value="1"/>
</dbReference>
<dbReference type="GO" id="GO:0001682">
    <property type="term" value="P:tRNA 5'-leader removal"/>
    <property type="evidence" value="ECO:0007669"/>
    <property type="project" value="UniProtKB-UniRule"/>
</dbReference>
<keyword evidence="11" id="KW-1185">Reference proteome</keyword>
<evidence type="ECO:0000256" key="1">
    <source>
        <dbReference type="ARBA" id="ARBA00002663"/>
    </source>
</evidence>
<dbReference type="InterPro" id="IPR000100">
    <property type="entry name" value="RNase_P"/>
</dbReference>
<evidence type="ECO:0000256" key="6">
    <source>
        <dbReference type="ARBA" id="ARBA00022884"/>
    </source>
</evidence>
<protein>
    <recommendedName>
        <fullName evidence="7 8">Ribonuclease P protein component</fullName>
        <shortName evidence="7">RNase P protein</shortName>
        <shortName evidence="7">RNaseP protein</shortName>
        <ecNumber evidence="7 8">3.1.26.5</ecNumber>
    </recommendedName>
    <alternativeName>
        <fullName evidence="7">Protein C5</fullName>
    </alternativeName>
</protein>
<comment type="catalytic activity">
    <reaction evidence="7">
        <text>Endonucleolytic cleavage of RNA, removing 5'-extranucleotides from tRNA precursor.</text>
        <dbReference type="EC" id="3.1.26.5"/>
    </reaction>
</comment>
<evidence type="ECO:0000256" key="8">
    <source>
        <dbReference type="NCBIfam" id="TIGR00188"/>
    </source>
</evidence>
<feature type="compositionally biased region" description="Basic and acidic residues" evidence="9">
    <location>
        <begin position="116"/>
        <end position="125"/>
    </location>
</feature>
<evidence type="ECO:0000256" key="5">
    <source>
        <dbReference type="ARBA" id="ARBA00022801"/>
    </source>
</evidence>
<dbReference type="Pfam" id="PF00825">
    <property type="entry name" value="Ribonuclease_P"/>
    <property type="match status" value="1"/>
</dbReference>
<dbReference type="eggNOG" id="COG0594">
    <property type="taxonomic scope" value="Bacteria"/>
</dbReference>
<evidence type="ECO:0000256" key="9">
    <source>
        <dbReference type="SAM" id="MobiDB-lite"/>
    </source>
</evidence>
<dbReference type="EC" id="3.1.26.5" evidence="7 8"/>
<dbReference type="HOGENOM" id="CLU_117179_4_1_11"/>
<feature type="region of interest" description="Disordered" evidence="9">
    <location>
        <begin position="111"/>
        <end position="131"/>
    </location>
</feature>
<dbReference type="OrthoDB" id="196964at2"/>
<dbReference type="GO" id="GO:0000049">
    <property type="term" value="F:tRNA binding"/>
    <property type="evidence" value="ECO:0007669"/>
    <property type="project" value="UniProtKB-UniRule"/>
</dbReference>
<evidence type="ECO:0000256" key="7">
    <source>
        <dbReference type="HAMAP-Rule" id="MF_00227"/>
    </source>
</evidence>
<keyword evidence="4 7" id="KW-0255">Endonuclease</keyword>
<gene>
    <name evidence="7" type="primary">rnpA</name>
    <name evidence="10" type="ordered locus">FraEuI1c_7206</name>
</gene>
<accession>E3IZX8</accession>
<comment type="function">
    <text evidence="1 7">RNaseP catalyzes the removal of the 5'-leader sequence from pre-tRNA to produce the mature 5'-terminus. It can also cleave other RNA substrates such as 4.5S RNA. The protein component plays an auxiliary but essential role in vivo by binding to the 5'-leader sequence and broadening the substrate specificity of the ribozyme.</text>
</comment>
<dbReference type="RefSeq" id="WP_013428280.1">
    <property type="nucleotide sequence ID" value="NC_014666.1"/>
</dbReference>